<evidence type="ECO:0000313" key="2">
    <source>
        <dbReference type="EMBL" id="VAX42345.1"/>
    </source>
</evidence>
<feature type="transmembrane region" description="Helical" evidence="1">
    <location>
        <begin position="355"/>
        <end position="378"/>
    </location>
</feature>
<protein>
    <submittedName>
        <fullName evidence="2">Uncharacterized protein</fullName>
    </submittedName>
</protein>
<gene>
    <name evidence="2" type="ORF">MNBD_PLANCTO03-532</name>
</gene>
<name>A0A3B1E701_9ZZZZ</name>
<organism evidence="2">
    <name type="scientific">hydrothermal vent metagenome</name>
    <dbReference type="NCBI Taxonomy" id="652676"/>
    <lineage>
        <taxon>unclassified sequences</taxon>
        <taxon>metagenomes</taxon>
        <taxon>ecological metagenomes</taxon>
    </lineage>
</organism>
<keyword evidence="1" id="KW-1133">Transmembrane helix</keyword>
<accession>A0A3B1E701</accession>
<proteinExistence type="predicted"/>
<reference evidence="2" key="1">
    <citation type="submission" date="2018-06" db="EMBL/GenBank/DDBJ databases">
        <authorList>
            <person name="Zhirakovskaya E."/>
        </authorList>
    </citation>
    <scope>NUCLEOTIDE SEQUENCE</scope>
</reference>
<keyword evidence="1" id="KW-0472">Membrane</keyword>
<dbReference type="AlphaFoldDB" id="A0A3B1E701"/>
<dbReference type="EMBL" id="UOGK01000679">
    <property type="protein sequence ID" value="VAX42345.1"/>
    <property type="molecule type" value="Genomic_DNA"/>
</dbReference>
<keyword evidence="1" id="KW-0812">Transmembrane</keyword>
<sequence>MSELVCYIERAERGSLPLRLRLLSTRVEEVWTFPEVLADDRAALQRGLGEAADWLAAQLKAHSRAGLGALVLDPDGSRCGWVSSLSPDPDAIGAMLQQAAEPISEEDAAHTVGSTPQLALCPDVKVAGGTTFQPLGTQDQQATPQQRQRLGVVAVPDATVRLLLDELDARGVEIARIVTTWHALAEAFEAGGATNADSLVAASQHTTAQVMVDPGSGRLVWSWSRSGQPIAAGSFRLPHPMPSPDAHAQAAISLGHAELARLASEWIGWATQLGASPTRVRLVLPEQAWDDSMSLGECVAKVWPGATTDIAFDDDPVAMVLSRFADGLGDPRVTDTTRGTLEVLQARPGTQHRSMYRWAAVAIALAAGAMGVAAFQVYASAKAARTQAEEVRTAWRATAGELLPLVNDSFAAGPGWDARAVADIQEELDRRRRKVAPVRATPQKPIMQELETLSFVLGNPDYKLEKIELSETAVTITVVVPNTAAYEELVESIERIAGSSVREWDKTPRPVPDGIRVNLLGLWGDPTQSTTAGGA</sequence>
<evidence type="ECO:0000256" key="1">
    <source>
        <dbReference type="SAM" id="Phobius"/>
    </source>
</evidence>